<keyword evidence="4" id="KW-0808">Transferase</keyword>
<comment type="subcellular location">
    <subcellularLocation>
        <location evidence="1">Membrane</location>
        <topology evidence="1">Single-pass membrane protein</topology>
    </subcellularLocation>
</comment>
<keyword evidence="9" id="KW-0294">Fucose metabolism</keyword>
<evidence type="ECO:0000256" key="2">
    <source>
        <dbReference type="ARBA" id="ARBA00007737"/>
    </source>
</evidence>
<dbReference type="GO" id="GO:0006004">
    <property type="term" value="P:fucose metabolic process"/>
    <property type="evidence" value="ECO:0007669"/>
    <property type="project" value="UniProtKB-KW"/>
</dbReference>
<keyword evidence="5 12" id="KW-0812">Transmembrane</keyword>
<comment type="caution">
    <text evidence="13">The sequence shown here is derived from an EMBL/GenBank/DDBJ whole genome shotgun (WGS) entry which is preliminary data.</text>
</comment>
<dbReference type="CDD" id="cd11299">
    <property type="entry name" value="O-FucT_plant"/>
    <property type="match status" value="1"/>
</dbReference>
<evidence type="ECO:0000256" key="1">
    <source>
        <dbReference type="ARBA" id="ARBA00004167"/>
    </source>
</evidence>
<evidence type="ECO:0000256" key="8">
    <source>
        <dbReference type="ARBA" id="ARBA00023180"/>
    </source>
</evidence>
<name>A0A8T2QPE1_CERRI</name>
<organism evidence="13 14">
    <name type="scientific">Ceratopteris richardii</name>
    <name type="common">Triangle waterfern</name>
    <dbReference type="NCBI Taxonomy" id="49495"/>
    <lineage>
        <taxon>Eukaryota</taxon>
        <taxon>Viridiplantae</taxon>
        <taxon>Streptophyta</taxon>
        <taxon>Embryophyta</taxon>
        <taxon>Tracheophyta</taxon>
        <taxon>Polypodiopsida</taxon>
        <taxon>Polypodiidae</taxon>
        <taxon>Polypodiales</taxon>
        <taxon>Pteridineae</taxon>
        <taxon>Pteridaceae</taxon>
        <taxon>Parkerioideae</taxon>
        <taxon>Ceratopteris</taxon>
    </lineage>
</organism>
<evidence type="ECO:0000256" key="6">
    <source>
        <dbReference type="ARBA" id="ARBA00022989"/>
    </source>
</evidence>
<evidence type="ECO:0000256" key="12">
    <source>
        <dbReference type="SAM" id="Phobius"/>
    </source>
</evidence>
<dbReference type="GO" id="GO:0016757">
    <property type="term" value="F:glycosyltransferase activity"/>
    <property type="evidence" value="ECO:0007669"/>
    <property type="project" value="UniProtKB-KW"/>
</dbReference>
<accession>A0A8T2QPE1</accession>
<dbReference type="GO" id="GO:0016020">
    <property type="term" value="C:membrane"/>
    <property type="evidence" value="ECO:0007669"/>
    <property type="project" value="UniProtKB-SubCell"/>
</dbReference>
<evidence type="ECO:0000256" key="3">
    <source>
        <dbReference type="ARBA" id="ARBA00022676"/>
    </source>
</evidence>
<keyword evidence="8" id="KW-0325">Glycoprotein</keyword>
<evidence type="ECO:0000256" key="10">
    <source>
        <dbReference type="ARBA" id="ARBA00023277"/>
    </source>
</evidence>
<evidence type="ECO:0000313" key="14">
    <source>
        <dbReference type="Proteomes" id="UP000825935"/>
    </source>
</evidence>
<keyword evidence="3" id="KW-0328">Glycosyltransferase</keyword>
<proteinExistence type="inferred from homology"/>
<evidence type="ECO:0000256" key="7">
    <source>
        <dbReference type="ARBA" id="ARBA00023136"/>
    </source>
</evidence>
<dbReference type="PANTHER" id="PTHR31933:SF11">
    <property type="entry name" value="O-FUCOSYLTRANSFERASE FAMILY PROTEIN"/>
    <property type="match status" value="1"/>
</dbReference>
<dbReference type="PANTHER" id="PTHR31933">
    <property type="entry name" value="O-FUCOSYLTRANSFERASE 2-RELATED"/>
    <property type="match status" value="1"/>
</dbReference>
<dbReference type="EMBL" id="CM035438">
    <property type="protein sequence ID" value="KAH7285355.1"/>
    <property type="molecule type" value="Genomic_DNA"/>
</dbReference>
<keyword evidence="6 12" id="KW-1133">Transmembrane helix</keyword>
<keyword evidence="14" id="KW-1185">Reference proteome</keyword>
<evidence type="ECO:0000256" key="11">
    <source>
        <dbReference type="ARBA" id="ARBA00030350"/>
    </source>
</evidence>
<dbReference type="InterPro" id="IPR052272">
    <property type="entry name" value="GT106_glycosyltransferase"/>
</dbReference>
<feature type="transmembrane region" description="Helical" evidence="12">
    <location>
        <begin position="36"/>
        <end position="56"/>
    </location>
</feature>
<dbReference type="PIRSF" id="PIRSF009360">
    <property type="entry name" value="UCP009360"/>
    <property type="match status" value="1"/>
</dbReference>
<dbReference type="Pfam" id="PF10250">
    <property type="entry name" value="O-FucT"/>
    <property type="match status" value="1"/>
</dbReference>
<comment type="similarity">
    <text evidence="2">Belongs to the glycosyltransferase GT106 family.</text>
</comment>
<evidence type="ECO:0000256" key="4">
    <source>
        <dbReference type="ARBA" id="ARBA00022679"/>
    </source>
</evidence>
<evidence type="ECO:0000256" key="5">
    <source>
        <dbReference type="ARBA" id="ARBA00022692"/>
    </source>
</evidence>
<dbReference type="InterPro" id="IPR024709">
    <property type="entry name" value="FucosylTrfase_pln"/>
</dbReference>
<dbReference type="OrthoDB" id="1899674at2759"/>
<keyword evidence="10" id="KW-0119">Carbohydrate metabolism</keyword>
<reference evidence="13" key="1">
    <citation type="submission" date="2021-08" db="EMBL/GenBank/DDBJ databases">
        <title>WGS assembly of Ceratopteris richardii.</title>
        <authorList>
            <person name="Marchant D.B."/>
            <person name="Chen G."/>
            <person name="Jenkins J."/>
            <person name="Shu S."/>
            <person name="Leebens-Mack J."/>
            <person name="Grimwood J."/>
            <person name="Schmutz J."/>
            <person name="Soltis P."/>
            <person name="Soltis D."/>
            <person name="Chen Z.-H."/>
        </authorList>
    </citation>
    <scope>NUCLEOTIDE SEQUENCE</scope>
    <source>
        <strain evidence="13">Whitten #5841</strain>
        <tissue evidence="13">Leaf</tissue>
    </source>
</reference>
<keyword evidence="7 12" id="KW-0472">Membrane</keyword>
<dbReference type="OMA" id="RCLERPN"/>
<dbReference type="Proteomes" id="UP000825935">
    <property type="component" value="Chromosome 33"/>
</dbReference>
<dbReference type="AlphaFoldDB" id="A0A8T2QPE1"/>
<sequence length="559" mass="63354">MGRSRSFKLHKELNPAPAEDVAVSPSANSSSSSRSFALPLFWLFGLAIAGLSGYGLSGAPLSSVRSMWIDQLFSEYIPPGPVHLHLLNERDRILGENNSEPPGLWDPPKSYGWKPCLDGNGNIPVKHRVQNRYLQVFCTGGLFQLHICVCNAVTVAWLLNASLVVPYFEESAVWKDPSAFGDIYDVEHFQSSLKNEVHIVHQLPPEFEWSTPQYYESKCLERPNCFLYIPKHSKKEWYFENVLPALESYGIVVLDRYHHRLSFEGLPYEATQLRCKTNFHSLKFVKPILDLARKLVKRLKIKAKVLQKRAQTKLILTSMNDTETRIKNANGHFLGLHLRFEKDMIAHSACYYGGGLAEKNALASYRRKTFKTFVPKTQFSAEYLRRNGSCPLTPEEVGLLLAGLGFQSITPIYVAGKKSYGGEARVKPLRDMFPHLETKLTLASETELEWFLPFSHKLAALDFMVLLESDTFLSNSAGNFPNVLTGQRTFLGPRKSIHPDKAALFALFSNTSQSWIEFSEAVNAIHKDRQGSPYPRPERYSIYRYPAPDCMCREPMGHL</sequence>
<dbReference type="InterPro" id="IPR019378">
    <property type="entry name" value="GDP-Fuc_O-FucTrfase"/>
</dbReference>
<gene>
    <name evidence="13" type="ORF">KP509_33G024500</name>
</gene>
<evidence type="ECO:0000313" key="13">
    <source>
        <dbReference type="EMBL" id="KAH7285355.1"/>
    </source>
</evidence>
<protein>
    <recommendedName>
        <fullName evidence="11">O-fucosyltransferase family protein</fullName>
    </recommendedName>
</protein>
<evidence type="ECO:0000256" key="9">
    <source>
        <dbReference type="ARBA" id="ARBA00023253"/>
    </source>
</evidence>